<evidence type="ECO:0000313" key="3">
    <source>
        <dbReference type="Proteomes" id="UP000287651"/>
    </source>
</evidence>
<evidence type="ECO:0000256" key="1">
    <source>
        <dbReference type="SAM" id="MobiDB-lite"/>
    </source>
</evidence>
<gene>
    <name evidence="2" type="ORF">B296_00016533</name>
</gene>
<reference evidence="2 3" key="1">
    <citation type="journal article" date="2014" name="Agronomy (Basel)">
        <title>A Draft Genome Sequence for Ensete ventricosum, the Drought-Tolerant Tree Against Hunger.</title>
        <authorList>
            <person name="Harrison J."/>
            <person name="Moore K.A."/>
            <person name="Paszkiewicz K."/>
            <person name="Jones T."/>
            <person name="Grant M."/>
            <person name="Ambacheew D."/>
            <person name="Muzemil S."/>
            <person name="Studholme D.J."/>
        </authorList>
    </citation>
    <scope>NUCLEOTIDE SEQUENCE [LARGE SCALE GENOMIC DNA]</scope>
</reference>
<dbReference type="AlphaFoldDB" id="A0A427AG11"/>
<organism evidence="2 3">
    <name type="scientific">Ensete ventricosum</name>
    <name type="common">Abyssinian banana</name>
    <name type="synonym">Musa ensete</name>
    <dbReference type="NCBI Taxonomy" id="4639"/>
    <lineage>
        <taxon>Eukaryota</taxon>
        <taxon>Viridiplantae</taxon>
        <taxon>Streptophyta</taxon>
        <taxon>Embryophyta</taxon>
        <taxon>Tracheophyta</taxon>
        <taxon>Spermatophyta</taxon>
        <taxon>Magnoliopsida</taxon>
        <taxon>Liliopsida</taxon>
        <taxon>Zingiberales</taxon>
        <taxon>Musaceae</taxon>
        <taxon>Ensete</taxon>
    </lineage>
</organism>
<sequence>MRKGGGQPQPGLPTKATKGATARDQPARCDTHPRLGRKGSARPRPTRKGWHSSTARPLEQCPRPACKGVALAQN</sequence>
<dbReference type="EMBL" id="AMZH03002568">
    <property type="protein sequence ID" value="RRT75150.1"/>
    <property type="molecule type" value="Genomic_DNA"/>
</dbReference>
<proteinExistence type="predicted"/>
<accession>A0A427AG11</accession>
<protein>
    <submittedName>
        <fullName evidence="2">Uncharacterized protein</fullName>
    </submittedName>
</protein>
<name>A0A427AG11_ENSVE</name>
<feature type="compositionally biased region" description="Basic residues" evidence="1">
    <location>
        <begin position="34"/>
        <end position="50"/>
    </location>
</feature>
<feature type="region of interest" description="Disordered" evidence="1">
    <location>
        <begin position="1"/>
        <end position="74"/>
    </location>
</feature>
<evidence type="ECO:0000313" key="2">
    <source>
        <dbReference type="EMBL" id="RRT75150.1"/>
    </source>
</evidence>
<dbReference type="Proteomes" id="UP000287651">
    <property type="component" value="Unassembled WGS sequence"/>
</dbReference>
<comment type="caution">
    <text evidence="2">The sequence shown here is derived from an EMBL/GenBank/DDBJ whole genome shotgun (WGS) entry which is preliminary data.</text>
</comment>